<dbReference type="RefSeq" id="WP_379952028.1">
    <property type="nucleotide sequence ID" value="NZ_JBHMAF010000196.1"/>
</dbReference>
<sequence>MDTQQFIDKIAPYAVTGMRSMRILASLTIAQAVLESGWGKSELATKGNNLFGIKGTGPAGSISLETTEHDANGNPYRTIAVFRKYHSWEESLEDHTKFLVQSQRYQNVIGETDYKRACQKIQDAGYTSDPSYRDLLIQLIERYRLYEYDSQQPSSTVTGIVTVITEALNLRKGPGMSYPVLRQLPKGSQWKVYGSEVNGWYNLGGDQWCSANPAYVSFTPFPQIIGEIKLLVNLNVRSGPSMQHSIIRVMHKNETYKVYGETNGWYNLGGNQWCSANPAYVSFTPSLQAIGEIKLLVDLNVRSGPSMQHSIIRVMHKNEIYKVYGETNGWYNLGGNQWCFANPAYAAFKSY</sequence>
<dbReference type="SMART" id="SM00287">
    <property type="entry name" value="SH3b"/>
    <property type="match status" value="3"/>
</dbReference>
<dbReference type="Gene3D" id="2.30.30.40">
    <property type="entry name" value="SH3 Domains"/>
    <property type="match status" value="3"/>
</dbReference>
<dbReference type="InterPro" id="IPR002901">
    <property type="entry name" value="MGlyc_endo_b_GlcNAc-like_dom"/>
</dbReference>
<dbReference type="PANTHER" id="PTHR33308:SF10">
    <property type="entry name" value="EXO-GLUCOSAMINIDASE LYTG"/>
    <property type="match status" value="1"/>
</dbReference>
<dbReference type="InterPro" id="IPR051056">
    <property type="entry name" value="Glycosyl_Hydrolase_73"/>
</dbReference>
<dbReference type="Gene3D" id="1.10.530.10">
    <property type="match status" value="1"/>
</dbReference>
<name>A0ABV5WN23_9BACI</name>
<gene>
    <name evidence="4" type="ORF">ACFFMS_27520</name>
</gene>
<accession>A0ABV5WN23</accession>
<protein>
    <submittedName>
        <fullName evidence="4">Glucosaminidase domain-containing protein</fullName>
    </submittedName>
</protein>
<dbReference type="SMART" id="SM00047">
    <property type="entry name" value="LYZ2"/>
    <property type="match status" value="1"/>
</dbReference>
<comment type="caution">
    <text evidence="4">The sequence shown here is derived from an EMBL/GenBank/DDBJ whole genome shotgun (WGS) entry which is preliminary data.</text>
</comment>
<reference evidence="4 5" key="1">
    <citation type="submission" date="2024-09" db="EMBL/GenBank/DDBJ databases">
        <authorList>
            <person name="Sun Q."/>
            <person name="Mori K."/>
        </authorList>
    </citation>
    <scope>NUCLEOTIDE SEQUENCE [LARGE SCALE GENOMIC DNA]</scope>
    <source>
        <strain evidence="4 5">JCM 11201</strain>
    </source>
</reference>
<dbReference type="Proteomes" id="UP001589609">
    <property type="component" value="Unassembled WGS sequence"/>
</dbReference>
<evidence type="ECO:0000259" key="2">
    <source>
        <dbReference type="SMART" id="SM00047"/>
    </source>
</evidence>
<keyword evidence="5" id="KW-1185">Reference proteome</keyword>
<evidence type="ECO:0000313" key="4">
    <source>
        <dbReference type="EMBL" id="MFB9761980.1"/>
    </source>
</evidence>
<dbReference type="Pfam" id="PF08239">
    <property type="entry name" value="SH3_3"/>
    <property type="match status" value="3"/>
</dbReference>
<dbReference type="PRINTS" id="PR01002">
    <property type="entry name" value="FLGFLGJ"/>
</dbReference>
<dbReference type="Pfam" id="PF01832">
    <property type="entry name" value="Glucosaminidase"/>
    <property type="match status" value="1"/>
</dbReference>
<feature type="domain" description="Mannosyl-glycoprotein endo-beta-N-acetylglucosamidase-like" evidence="2">
    <location>
        <begin position="2"/>
        <end position="149"/>
    </location>
</feature>
<feature type="domain" description="SH3b" evidence="3">
    <location>
        <begin position="156"/>
        <end position="220"/>
    </location>
</feature>
<dbReference type="InterPro" id="IPR003646">
    <property type="entry name" value="SH3-like_bac-type"/>
</dbReference>
<keyword evidence="1" id="KW-0378">Hydrolase</keyword>
<evidence type="ECO:0000313" key="5">
    <source>
        <dbReference type="Proteomes" id="UP001589609"/>
    </source>
</evidence>
<evidence type="ECO:0000259" key="3">
    <source>
        <dbReference type="SMART" id="SM00287"/>
    </source>
</evidence>
<feature type="domain" description="SH3b" evidence="3">
    <location>
        <begin position="223"/>
        <end position="285"/>
    </location>
</feature>
<dbReference type="Gene3D" id="4.10.80.30">
    <property type="entry name" value="DNA polymerase, domain 6"/>
    <property type="match status" value="1"/>
</dbReference>
<proteinExistence type="predicted"/>
<dbReference type="EMBL" id="JBHMAF010000196">
    <property type="protein sequence ID" value="MFB9761980.1"/>
    <property type="molecule type" value="Genomic_DNA"/>
</dbReference>
<organism evidence="4 5">
    <name type="scientific">Ectobacillus funiculus</name>
    <dbReference type="NCBI Taxonomy" id="137993"/>
    <lineage>
        <taxon>Bacteria</taxon>
        <taxon>Bacillati</taxon>
        <taxon>Bacillota</taxon>
        <taxon>Bacilli</taxon>
        <taxon>Bacillales</taxon>
        <taxon>Bacillaceae</taxon>
        <taxon>Ectobacillus</taxon>
    </lineage>
</organism>
<feature type="domain" description="SH3b" evidence="3">
    <location>
        <begin position="288"/>
        <end position="350"/>
    </location>
</feature>
<evidence type="ECO:0000256" key="1">
    <source>
        <dbReference type="ARBA" id="ARBA00022801"/>
    </source>
</evidence>
<dbReference type="PANTHER" id="PTHR33308">
    <property type="entry name" value="PEPTIDOGLYCAN HYDROLASE FLGJ"/>
    <property type="match status" value="1"/>
</dbReference>